<dbReference type="InterPro" id="IPR041916">
    <property type="entry name" value="Anti_sigma_zinc_sf"/>
</dbReference>
<dbReference type="Gene3D" id="1.10.10.1320">
    <property type="entry name" value="Anti-sigma factor, zinc-finger domain"/>
    <property type="match status" value="1"/>
</dbReference>
<keyword evidence="3" id="KW-1003">Cell membrane</keyword>
<evidence type="ECO:0000259" key="9">
    <source>
        <dbReference type="Pfam" id="PF10099"/>
    </source>
</evidence>
<dbReference type="InterPro" id="IPR051474">
    <property type="entry name" value="Anti-sigma-K/W_factor"/>
</dbReference>
<organism evidence="10 11">
    <name type="scientific">Nibricoccus aquaticus</name>
    <dbReference type="NCBI Taxonomy" id="2576891"/>
    <lineage>
        <taxon>Bacteria</taxon>
        <taxon>Pseudomonadati</taxon>
        <taxon>Verrucomicrobiota</taxon>
        <taxon>Opitutia</taxon>
        <taxon>Opitutales</taxon>
        <taxon>Opitutaceae</taxon>
        <taxon>Nibricoccus</taxon>
    </lineage>
</organism>
<proteinExistence type="predicted"/>
<sequence length="283" mass="30243">MIAEHHEELASLYAFDLLEGPELTAFETELAKNSALRALVDDFRRTAAGLAHTAPEPAPSPALRARILATIAAQSSPTLNSQPSTLHSAPPPAEILPFRPILWTGWAAAACFALATAYFGANYFAARTQLALVSNDAEFTRLEAQSLTQRLEAERILNSGYIAQLQKSGDVANLKIAKLADLLGNSPQAVAIAVWNPLSQSGVLTVEKLPVLQRDQDYQLWVIDPAYKDPVNGGVFTVDANGVARLDFRPDQSVTAATTFAISRERKGGVSKAEGPLVAAGTL</sequence>
<dbReference type="Proteomes" id="UP000217265">
    <property type="component" value="Chromosome"/>
</dbReference>
<evidence type="ECO:0000256" key="1">
    <source>
        <dbReference type="ARBA" id="ARBA00004167"/>
    </source>
</evidence>
<dbReference type="KEGG" id="vbh:CMV30_01150"/>
<dbReference type="PANTHER" id="PTHR37461">
    <property type="entry name" value="ANTI-SIGMA-K FACTOR RSKA"/>
    <property type="match status" value="1"/>
</dbReference>
<dbReference type="InterPro" id="IPR018764">
    <property type="entry name" value="RskA_C"/>
</dbReference>
<dbReference type="GO" id="GO:0005886">
    <property type="term" value="C:plasma membrane"/>
    <property type="evidence" value="ECO:0007669"/>
    <property type="project" value="UniProtKB-SubCell"/>
</dbReference>
<dbReference type="PANTHER" id="PTHR37461:SF1">
    <property type="entry name" value="ANTI-SIGMA-K FACTOR RSKA"/>
    <property type="match status" value="1"/>
</dbReference>
<dbReference type="GO" id="GO:0006417">
    <property type="term" value="P:regulation of translation"/>
    <property type="evidence" value="ECO:0007669"/>
    <property type="project" value="TreeGrafter"/>
</dbReference>
<keyword evidence="5" id="KW-1133">Transmembrane helix</keyword>
<accession>A0A290Q2E1</accession>
<name>A0A290Q2E1_9BACT</name>
<dbReference type="GO" id="GO:0016989">
    <property type="term" value="F:sigma factor antagonist activity"/>
    <property type="evidence" value="ECO:0007669"/>
    <property type="project" value="TreeGrafter"/>
</dbReference>
<evidence type="ECO:0000256" key="2">
    <source>
        <dbReference type="ARBA" id="ARBA00004236"/>
    </source>
</evidence>
<evidence type="ECO:0000256" key="6">
    <source>
        <dbReference type="ARBA" id="ARBA00023136"/>
    </source>
</evidence>
<evidence type="ECO:0000313" key="11">
    <source>
        <dbReference type="Proteomes" id="UP000217265"/>
    </source>
</evidence>
<evidence type="ECO:0000256" key="7">
    <source>
        <dbReference type="ARBA" id="ARBA00029829"/>
    </source>
</evidence>
<gene>
    <name evidence="10" type="ORF">CMV30_01150</name>
</gene>
<evidence type="ECO:0000256" key="5">
    <source>
        <dbReference type="ARBA" id="ARBA00022989"/>
    </source>
</evidence>
<comment type="subcellular location">
    <subcellularLocation>
        <location evidence="2">Cell membrane</location>
    </subcellularLocation>
    <subcellularLocation>
        <location evidence="1">Membrane</location>
        <topology evidence="1">Single-pass membrane protein</topology>
    </subcellularLocation>
</comment>
<dbReference type="AlphaFoldDB" id="A0A290Q2E1"/>
<evidence type="ECO:0000313" key="10">
    <source>
        <dbReference type="EMBL" id="ATC62684.1"/>
    </source>
</evidence>
<evidence type="ECO:0000256" key="4">
    <source>
        <dbReference type="ARBA" id="ARBA00022692"/>
    </source>
</evidence>
<dbReference type="RefSeq" id="WP_096054319.1">
    <property type="nucleotide sequence ID" value="NZ_CP023344.1"/>
</dbReference>
<keyword evidence="6" id="KW-0472">Membrane</keyword>
<dbReference type="OrthoDB" id="190230at2"/>
<keyword evidence="11" id="KW-1185">Reference proteome</keyword>
<reference evidence="10 11" key="1">
    <citation type="submission" date="2017-09" db="EMBL/GenBank/DDBJ databases">
        <title>Complete genome sequence of Verrucomicrobial strain HZ-65, isolated from freshwater.</title>
        <authorList>
            <person name="Choi A."/>
        </authorList>
    </citation>
    <scope>NUCLEOTIDE SEQUENCE [LARGE SCALE GENOMIC DNA]</scope>
    <source>
        <strain evidence="10 11">HZ-65</strain>
    </source>
</reference>
<dbReference type="Pfam" id="PF10099">
    <property type="entry name" value="RskA_C"/>
    <property type="match status" value="1"/>
</dbReference>
<feature type="domain" description="Anti-sigma K factor RskA C-terminal" evidence="9">
    <location>
        <begin position="108"/>
        <end position="276"/>
    </location>
</feature>
<dbReference type="EMBL" id="CP023344">
    <property type="protein sequence ID" value="ATC62684.1"/>
    <property type="molecule type" value="Genomic_DNA"/>
</dbReference>
<keyword evidence="4" id="KW-0812">Transmembrane</keyword>
<evidence type="ECO:0000256" key="3">
    <source>
        <dbReference type="ARBA" id="ARBA00022475"/>
    </source>
</evidence>
<evidence type="ECO:0000256" key="8">
    <source>
        <dbReference type="ARBA" id="ARBA00030803"/>
    </source>
</evidence>
<protein>
    <recommendedName>
        <fullName evidence="8">Regulator of SigK</fullName>
    </recommendedName>
    <alternativeName>
        <fullName evidence="7">Sigma-K anti-sigma factor RskA</fullName>
    </alternativeName>
</protein>